<dbReference type="KEGG" id="glz:GLAREA_12987"/>
<feature type="transmembrane region" description="Helical" evidence="6">
    <location>
        <begin position="178"/>
        <end position="201"/>
    </location>
</feature>
<dbReference type="GeneID" id="19472027"/>
<dbReference type="AlphaFoldDB" id="S3CZC5"/>
<evidence type="ECO:0000256" key="2">
    <source>
        <dbReference type="ARBA" id="ARBA00022448"/>
    </source>
</evidence>
<organism evidence="8 9">
    <name type="scientific">Glarea lozoyensis (strain ATCC 20868 / MF5171)</name>
    <dbReference type="NCBI Taxonomy" id="1116229"/>
    <lineage>
        <taxon>Eukaryota</taxon>
        <taxon>Fungi</taxon>
        <taxon>Dikarya</taxon>
        <taxon>Ascomycota</taxon>
        <taxon>Pezizomycotina</taxon>
        <taxon>Leotiomycetes</taxon>
        <taxon>Helotiales</taxon>
        <taxon>Helotiaceae</taxon>
        <taxon>Glarea</taxon>
    </lineage>
</organism>
<feature type="transmembrane region" description="Helical" evidence="6">
    <location>
        <begin position="213"/>
        <end position="233"/>
    </location>
</feature>
<evidence type="ECO:0000256" key="5">
    <source>
        <dbReference type="ARBA" id="ARBA00023136"/>
    </source>
</evidence>
<proteinExistence type="predicted"/>
<accession>S3CZC5</accession>
<feature type="transmembrane region" description="Helical" evidence="6">
    <location>
        <begin position="377"/>
        <end position="397"/>
    </location>
</feature>
<dbReference type="RefSeq" id="XP_008082657.1">
    <property type="nucleotide sequence ID" value="XM_008084466.1"/>
</dbReference>
<dbReference type="HOGENOM" id="CLU_001265_0_1_1"/>
<feature type="transmembrane region" description="Helical" evidence="6">
    <location>
        <begin position="146"/>
        <end position="166"/>
    </location>
</feature>
<feature type="transmembrane region" description="Helical" evidence="6">
    <location>
        <begin position="281"/>
        <end position="306"/>
    </location>
</feature>
<evidence type="ECO:0000313" key="9">
    <source>
        <dbReference type="Proteomes" id="UP000016922"/>
    </source>
</evidence>
<dbReference type="Gene3D" id="1.20.1250.20">
    <property type="entry name" value="MFS general substrate transporter like domains"/>
    <property type="match status" value="2"/>
</dbReference>
<comment type="subcellular location">
    <subcellularLocation>
        <location evidence="1">Membrane</location>
        <topology evidence="1">Multi-pass membrane protein</topology>
    </subcellularLocation>
</comment>
<keyword evidence="5 6" id="KW-0472">Membrane</keyword>
<feature type="domain" description="Major facilitator superfamily (MFS) profile" evidence="7">
    <location>
        <begin position="50"/>
        <end position="467"/>
    </location>
</feature>
<dbReference type="SUPFAM" id="SSF103473">
    <property type="entry name" value="MFS general substrate transporter"/>
    <property type="match status" value="1"/>
</dbReference>
<reference evidence="8 9" key="1">
    <citation type="journal article" date="2013" name="BMC Genomics">
        <title>Genomics-driven discovery of the pneumocandin biosynthetic gene cluster in the fungus Glarea lozoyensis.</title>
        <authorList>
            <person name="Chen L."/>
            <person name="Yue Q."/>
            <person name="Zhang X."/>
            <person name="Xiang M."/>
            <person name="Wang C."/>
            <person name="Li S."/>
            <person name="Che Y."/>
            <person name="Ortiz-Lopez F.J."/>
            <person name="Bills G.F."/>
            <person name="Liu X."/>
            <person name="An Z."/>
        </authorList>
    </citation>
    <scope>NUCLEOTIDE SEQUENCE [LARGE SCALE GENOMIC DNA]</scope>
    <source>
        <strain evidence="9">ATCC 20868 / MF5171</strain>
    </source>
</reference>
<dbReference type="GO" id="GO:0016020">
    <property type="term" value="C:membrane"/>
    <property type="evidence" value="ECO:0007669"/>
    <property type="project" value="UniProtKB-SubCell"/>
</dbReference>
<evidence type="ECO:0000313" key="8">
    <source>
        <dbReference type="EMBL" id="EPE30264.1"/>
    </source>
</evidence>
<keyword evidence="2" id="KW-0813">Transport</keyword>
<dbReference type="Pfam" id="PF07690">
    <property type="entry name" value="MFS_1"/>
    <property type="match status" value="1"/>
</dbReference>
<feature type="transmembrane region" description="Helical" evidence="6">
    <location>
        <begin position="118"/>
        <end position="140"/>
    </location>
</feature>
<dbReference type="InterPro" id="IPR036259">
    <property type="entry name" value="MFS_trans_sf"/>
</dbReference>
<keyword evidence="9" id="KW-1185">Reference proteome</keyword>
<dbReference type="PANTHER" id="PTHR43791:SF52">
    <property type="entry name" value="TRANSPORTER, PUTATIVE (AFU_ORTHOLOGUE AFUA_1G11820)-RELATED"/>
    <property type="match status" value="1"/>
</dbReference>
<keyword evidence="3 6" id="KW-0812">Transmembrane</keyword>
<dbReference type="InterPro" id="IPR011701">
    <property type="entry name" value="MFS"/>
</dbReference>
<keyword evidence="4 6" id="KW-1133">Transmembrane helix</keyword>
<name>S3CZC5_GLAL2</name>
<dbReference type="OrthoDB" id="19923at2759"/>
<dbReference type="PROSITE" id="PS50850">
    <property type="entry name" value="MFS"/>
    <property type="match status" value="1"/>
</dbReference>
<gene>
    <name evidence="8" type="ORF">GLAREA_12987</name>
</gene>
<evidence type="ECO:0000259" key="7">
    <source>
        <dbReference type="PROSITE" id="PS50850"/>
    </source>
</evidence>
<feature type="transmembrane region" description="Helical" evidence="6">
    <location>
        <begin position="441"/>
        <end position="464"/>
    </location>
</feature>
<dbReference type="GO" id="GO:0022857">
    <property type="term" value="F:transmembrane transporter activity"/>
    <property type="evidence" value="ECO:0007669"/>
    <property type="project" value="InterPro"/>
</dbReference>
<dbReference type="eggNOG" id="KOG2533">
    <property type="taxonomic scope" value="Eukaryota"/>
</dbReference>
<feature type="transmembrane region" description="Helical" evidence="6">
    <location>
        <begin position="318"/>
        <end position="340"/>
    </location>
</feature>
<feature type="transmembrane region" description="Helical" evidence="6">
    <location>
        <begin position="50"/>
        <end position="69"/>
    </location>
</feature>
<sequence>MAMDDEKQTQILDSVGTGDVSSADGDSPLPVMAMTPMQYRKLIWKLDVRLLPPLFALWFVSLIDRINIGSAKIFGLEKDLHMNPKGNDFNIALIIVIIGLITMEVPSNYLLKKTSPSIVLASQSFLLAIFTIGQGVITNFTGLKAMRFFIGVCEAGLIPGSVYLLAQYYPRYELQWRLSMLMVGNAVSTAFGGLLALAIAGIKSSNEYHPWRWIFIIEGCMTVGVTALVFPFMSDWPQSAKWLTAEEKAVLADRIKQHGIVGKMDTLNSKSLKRILFDWKIYVVGAIACCTTVTVYSVAIFAPTIIKQFEPTSSARHVQALVIPIFVAATAGCLAAAYASDKLKHRASFALFGYVLIIIGASILINQQHVSTKVKYGSLYFMAVGGYISLPMLWTMLVNNISGSYKIGYAIAMEVGLGNFGGIASALVFQGKQAPKFETGYKTILGMSVAAAVLVIIYTAALMMENKARTAGKRDYRLSDPEVDNLGDDHPSFRYGY</sequence>
<evidence type="ECO:0000256" key="3">
    <source>
        <dbReference type="ARBA" id="ARBA00022692"/>
    </source>
</evidence>
<feature type="transmembrane region" description="Helical" evidence="6">
    <location>
        <begin position="89"/>
        <end position="111"/>
    </location>
</feature>
<evidence type="ECO:0000256" key="6">
    <source>
        <dbReference type="SAM" id="Phobius"/>
    </source>
</evidence>
<evidence type="ECO:0000256" key="4">
    <source>
        <dbReference type="ARBA" id="ARBA00022989"/>
    </source>
</evidence>
<dbReference type="PANTHER" id="PTHR43791">
    <property type="entry name" value="PERMEASE-RELATED"/>
    <property type="match status" value="1"/>
</dbReference>
<evidence type="ECO:0000256" key="1">
    <source>
        <dbReference type="ARBA" id="ARBA00004141"/>
    </source>
</evidence>
<dbReference type="OMA" id="AYYPRYE"/>
<dbReference type="EMBL" id="KE145364">
    <property type="protein sequence ID" value="EPE30264.1"/>
    <property type="molecule type" value="Genomic_DNA"/>
</dbReference>
<dbReference type="InterPro" id="IPR020846">
    <property type="entry name" value="MFS_dom"/>
</dbReference>
<dbReference type="FunFam" id="1.20.1250.20:FF:000018">
    <property type="entry name" value="MFS transporter permease"/>
    <property type="match status" value="1"/>
</dbReference>
<protein>
    <submittedName>
        <fullName evidence="8">MFS general substrate transporter</fullName>
    </submittedName>
</protein>
<feature type="transmembrane region" description="Helical" evidence="6">
    <location>
        <begin position="409"/>
        <end position="429"/>
    </location>
</feature>
<dbReference type="Proteomes" id="UP000016922">
    <property type="component" value="Unassembled WGS sequence"/>
</dbReference>
<feature type="transmembrane region" description="Helical" evidence="6">
    <location>
        <begin position="347"/>
        <end position="365"/>
    </location>
</feature>